<feature type="transmembrane region" description="Helical" evidence="1">
    <location>
        <begin position="104"/>
        <end position="125"/>
    </location>
</feature>
<sequence>MAAPVVVVRRGVAMLGATSAVLHLLVLGGHGSSPAMMGVMAAMAAGCVYCAWHLWGPASVRDWGLVAVMNLGMVGLHLFLMGGGTHVHGAQPAMDMSSHSGSTVAAIAAGAAVVEATIATAVVFVRTRAGTSPIRSGAAQSASASALHPLRT</sequence>
<evidence type="ECO:0000313" key="2">
    <source>
        <dbReference type="EMBL" id="PYE18737.1"/>
    </source>
</evidence>
<dbReference type="AlphaFoldDB" id="A0A318RN39"/>
<protein>
    <submittedName>
        <fullName evidence="2">Uncharacterized protein</fullName>
    </submittedName>
</protein>
<gene>
    <name evidence="2" type="ORF">DFR67_104319</name>
</gene>
<dbReference type="EMBL" id="QJSP01000004">
    <property type="protein sequence ID" value="PYE18737.1"/>
    <property type="molecule type" value="Genomic_DNA"/>
</dbReference>
<feature type="transmembrane region" description="Helical" evidence="1">
    <location>
        <begin position="63"/>
        <end position="84"/>
    </location>
</feature>
<reference evidence="2 3" key="1">
    <citation type="submission" date="2018-06" db="EMBL/GenBank/DDBJ databases">
        <title>Genomic Encyclopedia of Type Strains, Phase IV (KMG-IV): sequencing the most valuable type-strain genomes for metagenomic binning, comparative biology and taxonomic classification.</title>
        <authorList>
            <person name="Goeker M."/>
        </authorList>
    </citation>
    <scope>NUCLEOTIDE SEQUENCE [LARGE SCALE GENOMIC DNA]</scope>
    <source>
        <strain evidence="2 3">DSM 45521</strain>
    </source>
</reference>
<dbReference type="Proteomes" id="UP000247591">
    <property type="component" value="Unassembled WGS sequence"/>
</dbReference>
<evidence type="ECO:0000313" key="3">
    <source>
        <dbReference type="Proteomes" id="UP000247591"/>
    </source>
</evidence>
<keyword evidence="1" id="KW-0472">Membrane</keyword>
<organism evidence="2 3">
    <name type="scientific">Williamsia limnetica</name>
    <dbReference type="NCBI Taxonomy" id="882452"/>
    <lineage>
        <taxon>Bacteria</taxon>
        <taxon>Bacillati</taxon>
        <taxon>Actinomycetota</taxon>
        <taxon>Actinomycetes</taxon>
        <taxon>Mycobacteriales</taxon>
        <taxon>Nocardiaceae</taxon>
        <taxon>Williamsia</taxon>
    </lineage>
</organism>
<comment type="caution">
    <text evidence="2">The sequence shown here is derived from an EMBL/GenBank/DDBJ whole genome shotgun (WGS) entry which is preliminary data.</text>
</comment>
<dbReference type="RefSeq" id="WP_146240404.1">
    <property type="nucleotide sequence ID" value="NZ_QJSP01000004.1"/>
</dbReference>
<evidence type="ECO:0000256" key="1">
    <source>
        <dbReference type="SAM" id="Phobius"/>
    </source>
</evidence>
<keyword evidence="1" id="KW-0812">Transmembrane</keyword>
<proteinExistence type="predicted"/>
<feature type="transmembrane region" description="Helical" evidence="1">
    <location>
        <begin position="12"/>
        <end position="29"/>
    </location>
</feature>
<dbReference type="OrthoDB" id="4967011at2"/>
<accession>A0A318RN39</accession>
<name>A0A318RN39_WILLI</name>
<feature type="transmembrane region" description="Helical" evidence="1">
    <location>
        <begin position="35"/>
        <end position="56"/>
    </location>
</feature>
<keyword evidence="1" id="KW-1133">Transmembrane helix</keyword>
<keyword evidence="3" id="KW-1185">Reference proteome</keyword>